<proteinExistence type="predicted"/>
<dbReference type="InterPro" id="IPR007407">
    <property type="entry name" value="DUF459"/>
</dbReference>
<comment type="caution">
    <text evidence="1">The sequence shown here is derived from an EMBL/GenBank/DDBJ whole genome shotgun (WGS) entry which is preliminary data.</text>
</comment>
<dbReference type="EMBL" id="MIPT01000001">
    <property type="protein sequence ID" value="OHT19780.1"/>
    <property type="molecule type" value="Genomic_DNA"/>
</dbReference>
<accession>A0A1S1HGX4</accession>
<dbReference type="PANTHER" id="PTHR30383:SF5">
    <property type="entry name" value="SGNH HYDROLASE-TYPE ESTERASE DOMAIN-CONTAINING PROTEIN"/>
    <property type="match status" value="1"/>
</dbReference>
<dbReference type="Pfam" id="PF04311">
    <property type="entry name" value="DUF459"/>
    <property type="match status" value="1"/>
</dbReference>
<dbReference type="AlphaFoldDB" id="A0A1S1HGX4"/>
<protein>
    <submittedName>
        <fullName evidence="1">Uncharacterized protein</fullName>
    </submittedName>
</protein>
<dbReference type="Proteomes" id="UP000179467">
    <property type="component" value="Unassembled WGS sequence"/>
</dbReference>
<sequence>MKPWMVLADRTAVLFLGVAAGVAIGLSFAYGGHPWPDTAAIDEGVPAVVPPAKGPGAEPALPATGGRGPATAAVTLPDHSSSAAIDCSMPFQQQLLDTLAGGGKVRVGVFGDSFGDGLWSALYRQLPAKANYQVVKYSQQSTGFTRYASLNIEEHTAQQLAADGPVDIAVISFGANDTQGVWAGGKAARLLSPEWKRVIGERIDGLVNLLRARGAMVYWVGLPKMRKDSFDADISAMNAFYADRMRALNVPFIDTAPLSVDENGAYAPYLPDGPEKKRTLIRANDGIHMSMTGYVRITRGLAERIRNYVDTARRSVAEGAVPAAGQASVS</sequence>
<evidence type="ECO:0000313" key="1">
    <source>
        <dbReference type="EMBL" id="OHT19780.1"/>
    </source>
</evidence>
<reference evidence="1 2" key="1">
    <citation type="submission" date="2016-09" db="EMBL/GenBank/DDBJ databases">
        <title>Metabolic pathway, cell adaptation mechanisms and a novel monoxygenase revealed through proteogenomic-transcription analysis of a Sphingomonas haloaromaticamans strain degrading the fungicide ortho-phenylphenol.</title>
        <authorList>
            <person name="Perruchon C."/>
            <person name="Papadopoulou E.S."/>
            <person name="Rousidou C."/>
            <person name="Vasileiadis S."/>
            <person name="Tanou G."/>
            <person name="Amoutzias G."/>
            <person name="Molassiotis A."/>
            <person name="Karpouzas D.G."/>
        </authorList>
    </citation>
    <scope>NUCLEOTIDE SEQUENCE [LARGE SCALE GENOMIC DNA]</scope>
    <source>
        <strain evidence="1 2">P3</strain>
    </source>
</reference>
<evidence type="ECO:0000313" key="2">
    <source>
        <dbReference type="Proteomes" id="UP000179467"/>
    </source>
</evidence>
<dbReference type="GO" id="GO:0004622">
    <property type="term" value="F:phosphatidylcholine lysophospholipase activity"/>
    <property type="evidence" value="ECO:0007669"/>
    <property type="project" value="TreeGrafter"/>
</dbReference>
<dbReference type="InterPro" id="IPR051532">
    <property type="entry name" value="Ester_Hydrolysis_Enzymes"/>
</dbReference>
<keyword evidence="2" id="KW-1185">Reference proteome</keyword>
<dbReference type="PANTHER" id="PTHR30383">
    <property type="entry name" value="THIOESTERASE 1/PROTEASE 1/LYSOPHOSPHOLIPASE L1"/>
    <property type="match status" value="1"/>
</dbReference>
<name>A0A1S1HGX4_9SPHN</name>
<dbReference type="Gene3D" id="3.40.50.1110">
    <property type="entry name" value="SGNH hydrolase"/>
    <property type="match status" value="1"/>
</dbReference>
<dbReference type="SUPFAM" id="SSF52266">
    <property type="entry name" value="SGNH hydrolase"/>
    <property type="match status" value="1"/>
</dbReference>
<organism evidence="1 2">
    <name type="scientific">Edaphosphingomonas haloaromaticamans</name>
    <dbReference type="NCBI Taxonomy" id="653954"/>
    <lineage>
        <taxon>Bacteria</taxon>
        <taxon>Pseudomonadati</taxon>
        <taxon>Pseudomonadota</taxon>
        <taxon>Alphaproteobacteria</taxon>
        <taxon>Sphingomonadales</taxon>
        <taxon>Rhizorhabdaceae</taxon>
        <taxon>Edaphosphingomonas</taxon>
    </lineage>
</organism>
<gene>
    <name evidence="1" type="ORF">BHE75_01769</name>
</gene>
<dbReference type="InterPro" id="IPR036514">
    <property type="entry name" value="SGNH_hydro_sf"/>
</dbReference>